<organism evidence="1">
    <name type="scientific">Magnetospirillum gryphiswaldense</name>
    <dbReference type="NCBI Taxonomy" id="55518"/>
    <lineage>
        <taxon>Bacteria</taxon>
        <taxon>Pseudomonadati</taxon>
        <taxon>Pseudomonadota</taxon>
        <taxon>Alphaproteobacteria</taxon>
        <taxon>Rhodospirillales</taxon>
        <taxon>Rhodospirillaceae</taxon>
        <taxon>Magnetospirillum</taxon>
    </lineage>
</organism>
<accession>A4TUJ8</accession>
<protein>
    <submittedName>
        <fullName evidence="1">Uncharacterized protein</fullName>
    </submittedName>
</protein>
<gene>
    <name evidence="1" type="ORF">MGR_1040</name>
</gene>
<dbReference type="EMBL" id="CU459003">
    <property type="protein sequence ID" value="CAM74305.1"/>
    <property type="molecule type" value="Genomic_DNA"/>
</dbReference>
<sequence>MGAQTPGLPLAPNFWPLWFKFSFARTQVALTQRFPAKGTGFFPLPGFEGCPTFSGTCQELSPGPQGDVGAAIVTDGAMFVPTAGINGA</sequence>
<name>A4TUJ8_9PROT</name>
<evidence type="ECO:0000313" key="1">
    <source>
        <dbReference type="EMBL" id="CAM74305.1"/>
    </source>
</evidence>
<reference evidence="1" key="1">
    <citation type="journal article" date="2007" name="J. Bacteriol.">
        <title>Comparative genome analysis of four magnetotactic bacteria reveals a complex set of group-specific genes implicated in magnetosome biomineralization and function.</title>
        <authorList>
            <person name="Richter M."/>
            <person name="Kube M."/>
            <person name="Bazylinski D.A."/>
            <person name="Lombardot T."/>
            <person name="Gloeckner F.O."/>
            <person name="Reinhardt R."/>
            <person name="Schueler D."/>
        </authorList>
    </citation>
    <scope>NUCLEOTIDE SEQUENCE</scope>
    <source>
        <strain evidence="1">MSR-1</strain>
    </source>
</reference>
<dbReference type="AlphaFoldDB" id="A4TUJ8"/>
<proteinExistence type="predicted"/>